<reference evidence="4" key="1">
    <citation type="journal article" date="2019" name="Int. J. Syst. Evol. Microbiol.">
        <title>The Global Catalogue of Microorganisms (GCM) 10K type strain sequencing project: providing services to taxonomists for standard genome sequencing and annotation.</title>
        <authorList>
            <consortium name="The Broad Institute Genomics Platform"/>
            <consortium name="The Broad Institute Genome Sequencing Center for Infectious Disease"/>
            <person name="Wu L."/>
            <person name="Ma J."/>
        </authorList>
    </citation>
    <scope>NUCLEOTIDE SEQUENCE [LARGE SCALE GENOMIC DNA]</scope>
    <source>
        <strain evidence="4">JCM 16898</strain>
    </source>
</reference>
<proteinExistence type="predicted"/>
<gene>
    <name evidence="3" type="ORF">GCM10022222_08820</name>
</gene>
<accession>A0ABP6V759</accession>
<dbReference type="SUPFAM" id="SSF56529">
    <property type="entry name" value="FAH"/>
    <property type="match status" value="1"/>
</dbReference>
<dbReference type="InterPro" id="IPR011234">
    <property type="entry name" value="Fumarylacetoacetase-like_C"/>
</dbReference>
<keyword evidence="1" id="KW-0479">Metal-binding</keyword>
<dbReference type="InterPro" id="IPR036663">
    <property type="entry name" value="Fumarylacetoacetase_C_sf"/>
</dbReference>
<dbReference type="EMBL" id="BAAAZN010000001">
    <property type="protein sequence ID" value="GAA3528063.1"/>
    <property type="molecule type" value="Genomic_DNA"/>
</dbReference>
<keyword evidence="4" id="KW-1185">Reference proteome</keyword>
<feature type="domain" description="Fumarylacetoacetase-like C-terminal" evidence="2">
    <location>
        <begin position="77"/>
        <end position="281"/>
    </location>
</feature>
<dbReference type="Proteomes" id="UP001500689">
    <property type="component" value="Unassembled WGS sequence"/>
</dbReference>
<evidence type="ECO:0000313" key="4">
    <source>
        <dbReference type="Proteomes" id="UP001500689"/>
    </source>
</evidence>
<organism evidence="3 4">
    <name type="scientific">Amycolatopsis ultiminotia</name>
    <dbReference type="NCBI Taxonomy" id="543629"/>
    <lineage>
        <taxon>Bacteria</taxon>
        <taxon>Bacillati</taxon>
        <taxon>Actinomycetota</taxon>
        <taxon>Actinomycetes</taxon>
        <taxon>Pseudonocardiales</taxon>
        <taxon>Pseudonocardiaceae</taxon>
        <taxon>Amycolatopsis</taxon>
    </lineage>
</organism>
<dbReference type="PANTHER" id="PTHR11820">
    <property type="entry name" value="ACYLPYRUVASE"/>
    <property type="match status" value="1"/>
</dbReference>
<comment type="caution">
    <text evidence="3">The sequence shown here is derived from an EMBL/GenBank/DDBJ whole genome shotgun (WGS) entry which is preliminary data.</text>
</comment>
<evidence type="ECO:0000259" key="2">
    <source>
        <dbReference type="Pfam" id="PF01557"/>
    </source>
</evidence>
<protein>
    <recommendedName>
        <fullName evidence="2">Fumarylacetoacetase-like C-terminal domain-containing protein</fullName>
    </recommendedName>
</protein>
<dbReference type="Gene3D" id="3.90.850.10">
    <property type="entry name" value="Fumarylacetoacetase-like, C-terminal domain"/>
    <property type="match status" value="1"/>
</dbReference>
<evidence type="ECO:0000313" key="3">
    <source>
        <dbReference type="EMBL" id="GAA3528063.1"/>
    </source>
</evidence>
<dbReference type="Pfam" id="PF01557">
    <property type="entry name" value="FAA_hydrolase"/>
    <property type="match status" value="1"/>
</dbReference>
<sequence length="291" mass="31157">MKIAVFDDLRVGVVQGTTIHDVTSVVPDSCWPEQRVNWLIRNWAEAGPRLAELDGYPAVQVERVTLGAVNPAPPQLFAIPANFQAHIGELGSRAITAKGKSAKQAGFFLKAAGSVSGASEPIALPAGSARRFDHECELGVVIGRGGRNISRAHAFDHVFGYTCLIDITMRIEKGEFEEDRSLRKSFRSFTPVGPYLVTADEVPDVAALSSRLLVNGEQRQQADLKNMIVGVDEAIELVSSVVDIQPGDLIASGTPRGVGPIRPGDEVTIEVDGVGRMTLAVSEAPPSPRPF</sequence>
<dbReference type="PANTHER" id="PTHR11820:SF7">
    <property type="entry name" value="ACYLPYRUVASE FAHD1, MITOCHONDRIAL"/>
    <property type="match status" value="1"/>
</dbReference>
<name>A0ABP6V759_9PSEU</name>
<evidence type="ECO:0000256" key="1">
    <source>
        <dbReference type="ARBA" id="ARBA00022723"/>
    </source>
</evidence>
<dbReference type="RefSeq" id="WP_344855491.1">
    <property type="nucleotide sequence ID" value="NZ_BAAAZN010000001.1"/>
</dbReference>